<dbReference type="RefSeq" id="WP_063976594.1">
    <property type="nucleotide sequence ID" value="NZ_LSTR01000040.1"/>
</dbReference>
<name>A0A177JR45_SPHYA</name>
<comment type="caution">
    <text evidence="1">The sequence shown here is derived from an EMBL/GenBank/DDBJ whole genome shotgun (WGS) entry which is preliminary data.</text>
</comment>
<dbReference type="EMBL" id="LSTR01000040">
    <property type="protein sequence ID" value="OAH42745.1"/>
    <property type="molecule type" value="Genomic_DNA"/>
</dbReference>
<organism evidence="1 2">
    <name type="scientific">Sphingobium yanoikuyae</name>
    <name type="common">Sphingomonas yanoikuyae</name>
    <dbReference type="NCBI Taxonomy" id="13690"/>
    <lineage>
        <taxon>Bacteria</taxon>
        <taxon>Pseudomonadati</taxon>
        <taxon>Pseudomonadota</taxon>
        <taxon>Alphaproteobacteria</taxon>
        <taxon>Sphingomonadales</taxon>
        <taxon>Sphingomonadaceae</taxon>
        <taxon>Sphingobium</taxon>
    </lineage>
</organism>
<evidence type="ECO:0000313" key="2">
    <source>
        <dbReference type="Proteomes" id="UP000077262"/>
    </source>
</evidence>
<proteinExistence type="predicted"/>
<evidence type="ECO:0000313" key="1">
    <source>
        <dbReference type="EMBL" id="OAH42745.1"/>
    </source>
</evidence>
<gene>
    <name evidence="1" type="ORF">AX777_05775</name>
</gene>
<protein>
    <submittedName>
        <fullName evidence="1">Uncharacterized protein</fullName>
    </submittedName>
</protein>
<dbReference type="Proteomes" id="UP000077262">
    <property type="component" value="Unassembled WGS sequence"/>
</dbReference>
<sequence>MRKPNLILLYTFNALNYLYTELYLRTVARNASPYVKSCHRDIASDIRALRIKLRHTDPYNASIHAPTHNLLTLQTVRDLAAPFIR</sequence>
<dbReference type="AlphaFoldDB" id="A0A177JR45"/>
<accession>A0A177JR45</accession>
<reference evidence="1 2" key="1">
    <citation type="submission" date="2016-02" db="EMBL/GenBank/DDBJ databases">
        <authorList>
            <person name="Wen L."/>
            <person name="He K."/>
            <person name="Yang H."/>
        </authorList>
    </citation>
    <scope>NUCLEOTIDE SEQUENCE [LARGE SCALE GENOMIC DNA]</scope>
    <source>
        <strain evidence="1 2">CD09_2</strain>
    </source>
</reference>